<organism evidence="2 3">
    <name type="scientific">Hevea brasiliensis</name>
    <name type="common">Para rubber tree</name>
    <name type="synonym">Siphonia brasiliensis</name>
    <dbReference type="NCBI Taxonomy" id="3981"/>
    <lineage>
        <taxon>Eukaryota</taxon>
        <taxon>Viridiplantae</taxon>
        <taxon>Streptophyta</taxon>
        <taxon>Embryophyta</taxon>
        <taxon>Tracheophyta</taxon>
        <taxon>Spermatophyta</taxon>
        <taxon>Magnoliopsida</taxon>
        <taxon>eudicotyledons</taxon>
        <taxon>Gunneridae</taxon>
        <taxon>Pentapetalae</taxon>
        <taxon>rosids</taxon>
        <taxon>fabids</taxon>
        <taxon>Malpighiales</taxon>
        <taxon>Euphorbiaceae</taxon>
        <taxon>Crotonoideae</taxon>
        <taxon>Micrandreae</taxon>
        <taxon>Hevea</taxon>
    </lineage>
</organism>
<evidence type="ECO:0000313" key="3">
    <source>
        <dbReference type="Proteomes" id="UP001174677"/>
    </source>
</evidence>
<dbReference type="PANTHER" id="PTHR31087">
    <property type="match status" value="1"/>
</dbReference>
<reference evidence="2" key="1">
    <citation type="journal article" date="2023" name="Plant Biotechnol. J.">
        <title>Chromosome-level wild Hevea brasiliensis genome provides new tools for genomic-assisted breeding and valuable loci to elevate rubber yield.</title>
        <authorList>
            <person name="Cheng H."/>
            <person name="Song X."/>
            <person name="Hu Y."/>
            <person name="Wu T."/>
            <person name="Yang Q."/>
            <person name="An Z."/>
            <person name="Feng S."/>
            <person name="Deng Z."/>
            <person name="Wu W."/>
            <person name="Zeng X."/>
            <person name="Tu M."/>
            <person name="Wang X."/>
            <person name="Huang H."/>
        </authorList>
    </citation>
    <scope>NUCLEOTIDE SEQUENCE</scope>
    <source>
        <strain evidence="2">MT/VB/25A 57/8</strain>
    </source>
</reference>
<keyword evidence="3" id="KW-1185">Reference proteome</keyword>
<comment type="caution">
    <text evidence="2">The sequence shown here is derived from an EMBL/GenBank/DDBJ whole genome shotgun (WGS) entry which is preliminary data.</text>
</comment>
<protein>
    <submittedName>
        <fullName evidence="2">Uncharacterized protein</fullName>
    </submittedName>
</protein>
<dbReference type="Gene3D" id="2.40.160.200">
    <property type="entry name" value="LURP1-related"/>
    <property type="match status" value="1"/>
</dbReference>
<dbReference type="Proteomes" id="UP001174677">
    <property type="component" value="Chromosome 3"/>
</dbReference>
<dbReference type="EMBL" id="JARPOI010000003">
    <property type="protein sequence ID" value="KAJ9185507.1"/>
    <property type="molecule type" value="Genomic_DNA"/>
</dbReference>
<evidence type="ECO:0000313" key="2">
    <source>
        <dbReference type="EMBL" id="KAJ9185507.1"/>
    </source>
</evidence>
<accession>A0ABQ9MZ02</accession>
<comment type="similarity">
    <text evidence="1">Belongs to the LOR family.</text>
</comment>
<dbReference type="InterPro" id="IPR025659">
    <property type="entry name" value="Tubby-like_C"/>
</dbReference>
<gene>
    <name evidence="2" type="ORF">P3X46_005137</name>
</gene>
<sequence>MSKIYPAEKRCSSQDLFWKEKERVVDDDGDGFQHQRRNPCMLTVWKRSSMTFQGTDGFTVFDPHGRLVFRVDNYSRKNRYAGGGLVLMDGVGNALLTLKPQMLSMHFQWNAYKGEDVYGKNPKMKIFSMRSTSMFFNTGKDVAEIFMGGLTRQGQTPDFRIEGSFRARDCKIKTLNGELAAKMARKRVNTTILLGDDVFNLAVQPGFDTQLIMAFLIVLDRISDKPFAPVLCC</sequence>
<dbReference type="Pfam" id="PF04525">
    <property type="entry name" value="LOR"/>
    <property type="match status" value="1"/>
</dbReference>
<dbReference type="SUPFAM" id="SSF54518">
    <property type="entry name" value="Tubby C-terminal domain-like"/>
    <property type="match status" value="1"/>
</dbReference>
<name>A0ABQ9MZ02_HEVBR</name>
<dbReference type="InterPro" id="IPR007612">
    <property type="entry name" value="LOR"/>
</dbReference>
<dbReference type="InterPro" id="IPR038595">
    <property type="entry name" value="LOR_sf"/>
</dbReference>
<proteinExistence type="inferred from homology"/>
<dbReference type="PANTHER" id="PTHR31087:SF95">
    <property type="entry name" value="EXPRESSED PROTEIN"/>
    <property type="match status" value="1"/>
</dbReference>
<evidence type="ECO:0000256" key="1">
    <source>
        <dbReference type="ARBA" id="ARBA00005437"/>
    </source>
</evidence>